<organism evidence="7 8">
    <name type="scientific">Geomonas terrae</name>
    <dbReference type="NCBI Taxonomy" id="2562681"/>
    <lineage>
        <taxon>Bacteria</taxon>
        <taxon>Pseudomonadati</taxon>
        <taxon>Thermodesulfobacteriota</taxon>
        <taxon>Desulfuromonadia</taxon>
        <taxon>Geobacterales</taxon>
        <taxon>Geobacteraceae</taxon>
        <taxon>Geomonas</taxon>
    </lineage>
</organism>
<feature type="transmembrane region" description="Helical" evidence="6">
    <location>
        <begin position="156"/>
        <end position="174"/>
    </location>
</feature>
<keyword evidence="8" id="KW-1185">Reference proteome</keyword>
<keyword evidence="4 6" id="KW-1133">Transmembrane helix</keyword>
<evidence type="ECO:0000256" key="4">
    <source>
        <dbReference type="ARBA" id="ARBA00022989"/>
    </source>
</evidence>
<accession>A0A4S1CH54</accession>
<evidence type="ECO:0000313" key="7">
    <source>
        <dbReference type="EMBL" id="TGU72430.1"/>
    </source>
</evidence>
<sequence>MDRKTYLSILAALATAGAVVLIVLLTVPVLMPIAWALIIGIATMPHYHRLLRLLNGREGRSAGLMVLAVAVCFVLPVTALVVTAAVHAPDWYQQAEQLFGTIARSGSTALGQFPFAQKIMALVDRFGVDLAAIGGKVAASSSGIILGLAGDLARNMMSFLGTLLIALFILFFVYRDGDRFVSICIGRLAPDPRKAQQFAGEVRSITTAVVVGTVLTCASQGVLAGVGYWVAGVPAPIFFGTLTAIAALVPVVGTGVIWVPVAAFIALGGSYLAAALLAAWCILFVGFADNAIRPLAIGASSDISTLAVVLGALCGVVSMGLLGLIVGPVIFAVLFSMWDDAVSGVETADQGGIP</sequence>
<feature type="transmembrane region" description="Helical" evidence="6">
    <location>
        <begin position="237"/>
        <end position="259"/>
    </location>
</feature>
<dbReference type="PANTHER" id="PTHR21716:SF4">
    <property type="entry name" value="TRANSMEMBRANE PROTEIN 245"/>
    <property type="match status" value="1"/>
</dbReference>
<evidence type="ECO:0000313" key="8">
    <source>
        <dbReference type="Proteomes" id="UP000306416"/>
    </source>
</evidence>
<dbReference type="PANTHER" id="PTHR21716">
    <property type="entry name" value="TRANSMEMBRANE PROTEIN"/>
    <property type="match status" value="1"/>
</dbReference>
<dbReference type="AlphaFoldDB" id="A0A4S1CH54"/>
<dbReference type="GO" id="GO:0016020">
    <property type="term" value="C:membrane"/>
    <property type="evidence" value="ECO:0007669"/>
    <property type="project" value="UniProtKB-SubCell"/>
</dbReference>
<gene>
    <name evidence="7" type="ORF">E4633_08980</name>
</gene>
<feature type="transmembrane region" description="Helical" evidence="6">
    <location>
        <begin position="271"/>
        <end position="288"/>
    </location>
</feature>
<dbReference type="Pfam" id="PF01594">
    <property type="entry name" value="AI-2E_transport"/>
    <property type="match status" value="1"/>
</dbReference>
<feature type="transmembrane region" description="Helical" evidence="6">
    <location>
        <begin position="208"/>
        <end position="231"/>
    </location>
</feature>
<keyword evidence="5 6" id="KW-0472">Membrane</keyword>
<comment type="subcellular location">
    <subcellularLocation>
        <location evidence="1">Membrane</location>
        <topology evidence="1">Multi-pass membrane protein</topology>
    </subcellularLocation>
</comment>
<dbReference type="EMBL" id="SRSC01000002">
    <property type="protein sequence ID" value="TGU72430.1"/>
    <property type="molecule type" value="Genomic_DNA"/>
</dbReference>
<evidence type="ECO:0000256" key="3">
    <source>
        <dbReference type="ARBA" id="ARBA00022692"/>
    </source>
</evidence>
<dbReference type="RefSeq" id="WP_135869909.1">
    <property type="nucleotide sequence ID" value="NZ_SRSC01000002.1"/>
</dbReference>
<evidence type="ECO:0000256" key="6">
    <source>
        <dbReference type="SAM" id="Phobius"/>
    </source>
</evidence>
<reference evidence="7 8" key="1">
    <citation type="submission" date="2019-04" db="EMBL/GenBank/DDBJ databases">
        <title>Geobacter oryzae sp. nov., ferric-reducing bacteria isolated from paddy soil.</title>
        <authorList>
            <person name="Xu Z."/>
            <person name="Masuda Y."/>
            <person name="Itoh H."/>
            <person name="Senoo K."/>
        </authorList>
    </citation>
    <scope>NUCLEOTIDE SEQUENCE [LARGE SCALE GENOMIC DNA]</scope>
    <source>
        <strain evidence="7 8">Red111</strain>
    </source>
</reference>
<feature type="transmembrane region" description="Helical" evidence="6">
    <location>
        <begin position="33"/>
        <end position="51"/>
    </location>
</feature>
<feature type="transmembrane region" description="Helical" evidence="6">
    <location>
        <begin position="308"/>
        <end position="335"/>
    </location>
</feature>
<evidence type="ECO:0000256" key="1">
    <source>
        <dbReference type="ARBA" id="ARBA00004141"/>
    </source>
</evidence>
<comment type="caution">
    <text evidence="7">The sequence shown here is derived from an EMBL/GenBank/DDBJ whole genome shotgun (WGS) entry which is preliminary data.</text>
</comment>
<dbReference type="InterPro" id="IPR002549">
    <property type="entry name" value="AI-2E-like"/>
</dbReference>
<dbReference type="Proteomes" id="UP000306416">
    <property type="component" value="Unassembled WGS sequence"/>
</dbReference>
<protein>
    <submittedName>
        <fullName evidence="7">AI-2E family transporter</fullName>
    </submittedName>
</protein>
<feature type="transmembrane region" description="Helical" evidence="6">
    <location>
        <begin position="7"/>
        <end position="27"/>
    </location>
</feature>
<evidence type="ECO:0000256" key="5">
    <source>
        <dbReference type="ARBA" id="ARBA00023136"/>
    </source>
</evidence>
<keyword evidence="3 6" id="KW-0812">Transmembrane</keyword>
<evidence type="ECO:0000256" key="2">
    <source>
        <dbReference type="ARBA" id="ARBA00009773"/>
    </source>
</evidence>
<comment type="similarity">
    <text evidence="2">Belongs to the autoinducer-2 exporter (AI-2E) (TC 2.A.86) family.</text>
</comment>
<name>A0A4S1CH54_9BACT</name>
<proteinExistence type="inferred from homology"/>
<feature type="transmembrane region" description="Helical" evidence="6">
    <location>
        <begin position="63"/>
        <end position="86"/>
    </location>
</feature>